<keyword evidence="1" id="KW-0472">Membrane</keyword>
<evidence type="ECO:0000313" key="2">
    <source>
        <dbReference type="EMBL" id="OJF71475.1"/>
    </source>
</evidence>
<dbReference type="AlphaFoldDB" id="A0A1L8MLB0"/>
<dbReference type="STRING" id="1856638.A9Q68_09645"/>
<comment type="caution">
    <text evidence="2">The sequence shown here is derived from an EMBL/GenBank/DDBJ whole genome shotgun (WGS) entry which is preliminary data.</text>
</comment>
<gene>
    <name evidence="2" type="ORF">A9Q68_09645</name>
</gene>
<name>A0A1L8MLB0_9STRE</name>
<accession>A0A1L8MLB0</accession>
<evidence type="ECO:0000256" key="1">
    <source>
        <dbReference type="SAM" id="Phobius"/>
    </source>
</evidence>
<protein>
    <submittedName>
        <fullName evidence="2">Uncharacterized protein</fullName>
    </submittedName>
</protein>
<feature type="transmembrane region" description="Helical" evidence="1">
    <location>
        <begin position="58"/>
        <end position="80"/>
    </location>
</feature>
<keyword evidence="3" id="KW-1185">Reference proteome</keyword>
<dbReference type="EMBL" id="LZDD01000003">
    <property type="protein sequence ID" value="OJF71475.1"/>
    <property type="molecule type" value="Genomic_DNA"/>
</dbReference>
<feature type="transmembrane region" description="Helical" evidence="1">
    <location>
        <begin position="7"/>
        <end position="25"/>
    </location>
</feature>
<reference evidence="3" key="1">
    <citation type="submission" date="2016-06" db="EMBL/GenBank/DDBJ databases">
        <authorList>
            <person name="de Vries S.P.W."/>
            <person name="Hadjirin N.F."/>
            <person name="Lay E.M."/>
            <person name="Zadoks R.N."/>
            <person name="Peacock S.J."/>
            <person name="Parkhill J."/>
            <person name="Grant A.J."/>
            <person name="Mcdougall S."/>
            <person name="Holmes M.A."/>
        </authorList>
    </citation>
    <scope>NUCLEOTIDE SEQUENCE [LARGE SCALE GENOMIC DNA]</scope>
    <source>
        <strain evidence="3">NZ1587</strain>
    </source>
</reference>
<keyword evidence="1" id="KW-0812">Transmembrane</keyword>
<evidence type="ECO:0000313" key="3">
    <source>
        <dbReference type="Proteomes" id="UP000182015"/>
    </source>
</evidence>
<organism evidence="2 3">
    <name type="scientific">Streptococcus bovimastitidis</name>
    <dbReference type="NCBI Taxonomy" id="1856638"/>
    <lineage>
        <taxon>Bacteria</taxon>
        <taxon>Bacillati</taxon>
        <taxon>Bacillota</taxon>
        <taxon>Bacilli</taxon>
        <taxon>Lactobacillales</taxon>
        <taxon>Streptococcaceae</taxon>
        <taxon>Streptococcus</taxon>
    </lineage>
</organism>
<dbReference type="Proteomes" id="UP000182015">
    <property type="component" value="Unassembled WGS sequence"/>
</dbReference>
<proteinExistence type="predicted"/>
<keyword evidence="1" id="KW-1133">Transmembrane helix</keyword>
<sequence>MQKMIKQFCYINLLWLILFLIDYGIELFQVNNSERITVMGLYIKSAENSNGLYTVFGLTYKILIIYLIMIFVWLGIYYVLQKWRKRKLLF</sequence>